<gene>
    <name evidence="1" type="ORF">H0185_22845</name>
</gene>
<reference evidence="1 2" key="1">
    <citation type="submission" date="2020-07" db="EMBL/GenBank/DDBJ databases">
        <title>Fungal Genomes of the International Space Station.</title>
        <authorList>
            <person name="Seuylemezian A."/>
            <person name="Singh N.K."/>
            <person name="Wood J."/>
            <person name="Venkateswaran K."/>
        </authorList>
    </citation>
    <scope>NUCLEOTIDE SEQUENCE [LARGE SCALE GENOMIC DNA]</scope>
    <source>
        <strain evidence="1 2">PL-B2</strain>
    </source>
</reference>
<keyword evidence="2" id="KW-1185">Reference proteome</keyword>
<organism evidence="1 2">
    <name type="scientific">Mesobacillus maritimus</name>
    <dbReference type="NCBI Taxonomy" id="1643336"/>
    <lineage>
        <taxon>Bacteria</taxon>
        <taxon>Bacillati</taxon>
        <taxon>Bacillota</taxon>
        <taxon>Bacilli</taxon>
        <taxon>Bacillales</taxon>
        <taxon>Bacillaceae</taxon>
        <taxon>Mesobacillus</taxon>
    </lineage>
</organism>
<dbReference type="RefSeq" id="WP_221875817.1">
    <property type="nucleotide sequence ID" value="NZ_JACWFH010000039.1"/>
</dbReference>
<proteinExistence type="predicted"/>
<evidence type="ECO:0000313" key="1">
    <source>
        <dbReference type="EMBL" id="MBY0099583.1"/>
    </source>
</evidence>
<sequence length="99" mass="11392">MGRKYHLDPGYVTIPEAANIVKGMLGITNEDDHTHYKKILRGAKKKWFGGKMHGKRMFQVRRVDIILYGEELLEAEKFNLFTFDLAAHQNQGLHDHGQA</sequence>
<name>A0ABS7KBD2_9BACI</name>
<protein>
    <submittedName>
        <fullName evidence="1">Uncharacterized protein</fullName>
    </submittedName>
</protein>
<dbReference type="Proteomes" id="UP000769780">
    <property type="component" value="Unassembled WGS sequence"/>
</dbReference>
<dbReference type="EMBL" id="JACWFH010000039">
    <property type="protein sequence ID" value="MBY0099583.1"/>
    <property type="molecule type" value="Genomic_DNA"/>
</dbReference>
<comment type="caution">
    <text evidence="1">The sequence shown here is derived from an EMBL/GenBank/DDBJ whole genome shotgun (WGS) entry which is preliminary data.</text>
</comment>
<evidence type="ECO:0000313" key="2">
    <source>
        <dbReference type="Proteomes" id="UP000769780"/>
    </source>
</evidence>
<accession>A0ABS7KBD2</accession>